<sequence length="72" mass="8400">LRARSKLFRDPQVTPQMRMRIYDFIAPRLARECYYASPRVNFPAAFPEPPGMDAHRRAIKQSAKPTITPQNR</sequence>
<name>X1E8M9_9ZZZZ</name>
<organism evidence="1">
    <name type="scientific">marine sediment metagenome</name>
    <dbReference type="NCBI Taxonomy" id="412755"/>
    <lineage>
        <taxon>unclassified sequences</taxon>
        <taxon>metagenomes</taxon>
        <taxon>ecological metagenomes</taxon>
    </lineage>
</organism>
<gene>
    <name evidence="1" type="ORF">S01H4_52553</name>
</gene>
<reference evidence="1" key="1">
    <citation type="journal article" date="2014" name="Front. Microbiol.">
        <title>High frequency of phylogenetically diverse reductive dehalogenase-homologous genes in deep subseafloor sedimentary metagenomes.</title>
        <authorList>
            <person name="Kawai M."/>
            <person name="Futagami T."/>
            <person name="Toyoda A."/>
            <person name="Takaki Y."/>
            <person name="Nishi S."/>
            <person name="Hori S."/>
            <person name="Arai W."/>
            <person name="Tsubouchi T."/>
            <person name="Morono Y."/>
            <person name="Uchiyama I."/>
            <person name="Ito T."/>
            <person name="Fujiyama A."/>
            <person name="Inagaki F."/>
            <person name="Takami H."/>
        </authorList>
    </citation>
    <scope>NUCLEOTIDE SEQUENCE</scope>
    <source>
        <strain evidence="1">Expedition CK06-06</strain>
    </source>
</reference>
<proteinExistence type="predicted"/>
<evidence type="ECO:0000313" key="1">
    <source>
        <dbReference type="EMBL" id="GAH13514.1"/>
    </source>
</evidence>
<accession>X1E8M9</accession>
<comment type="caution">
    <text evidence="1">The sequence shown here is derived from an EMBL/GenBank/DDBJ whole genome shotgun (WGS) entry which is preliminary data.</text>
</comment>
<feature type="non-terminal residue" evidence="1">
    <location>
        <position position="1"/>
    </location>
</feature>
<protein>
    <submittedName>
        <fullName evidence="1">Uncharacterized protein</fullName>
    </submittedName>
</protein>
<dbReference type="AlphaFoldDB" id="X1E8M9"/>
<dbReference type="EMBL" id="BART01030039">
    <property type="protein sequence ID" value="GAH13514.1"/>
    <property type="molecule type" value="Genomic_DNA"/>
</dbReference>